<evidence type="ECO:0000313" key="3">
    <source>
        <dbReference type="Proteomes" id="UP000504621"/>
    </source>
</evidence>
<protein>
    <submittedName>
        <fullName evidence="4">LOW QUALITY PROTEIN: benzyl alcohol O-benzoyltransferase-like</fullName>
    </submittedName>
</protein>
<dbReference type="InterPro" id="IPR023213">
    <property type="entry name" value="CAT-like_dom_sf"/>
</dbReference>
<evidence type="ECO:0000256" key="2">
    <source>
        <dbReference type="ARBA" id="ARBA00022679"/>
    </source>
</evidence>
<organism evidence="3 4">
    <name type="scientific">Herrania umbratica</name>
    <dbReference type="NCBI Taxonomy" id="108875"/>
    <lineage>
        <taxon>Eukaryota</taxon>
        <taxon>Viridiplantae</taxon>
        <taxon>Streptophyta</taxon>
        <taxon>Embryophyta</taxon>
        <taxon>Tracheophyta</taxon>
        <taxon>Spermatophyta</taxon>
        <taxon>Magnoliopsida</taxon>
        <taxon>eudicotyledons</taxon>
        <taxon>Gunneridae</taxon>
        <taxon>Pentapetalae</taxon>
        <taxon>rosids</taxon>
        <taxon>malvids</taxon>
        <taxon>Malvales</taxon>
        <taxon>Malvaceae</taxon>
        <taxon>Byttnerioideae</taxon>
        <taxon>Herrania</taxon>
    </lineage>
</organism>
<dbReference type="GO" id="GO:0016740">
    <property type="term" value="F:transferase activity"/>
    <property type="evidence" value="ECO:0007669"/>
    <property type="project" value="UniProtKB-KW"/>
</dbReference>
<dbReference type="Pfam" id="PF02458">
    <property type="entry name" value="Transferase"/>
    <property type="match status" value="1"/>
</dbReference>
<dbReference type="RefSeq" id="XP_021282844.1">
    <property type="nucleotide sequence ID" value="XM_021427169.1"/>
</dbReference>
<evidence type="ECO:0000256" key="1">
    <source>
        <dbReference type="ARBA" id="ARBA00009861"/>
    </source>
</evidence>
<comment type="similarity">
    <text evidence="1">Belongs to the plant acyltransferase family.</text>
</comment>
<dbReference type="Proteomes" id="UP000504621">
    <property type="component" value="Unplaced"/>
</dbReference>
<dbReference type="InterPro" id="IPR050898">
    <property type="entry name" value="Plant_acyltransferase"/>
</dbReference>
<keyword evidence="3" id="KW-1185">Reference proteome</keyword>
<dbReference type="GeneID" id="110415497"/>
<accession>A0A6J1A810</accession>
<dbReference type="Gene3D" id="3.30.559.10">
    <property type="entry name" value="Chloramphenicol acetyltransferase-like domain"/>
    <property type="match status" value="2"/>
</dbReference>
<sequence>MSTTSAMVPQPTALVFTVRRCEPELVKPAISDIDDQESLRTQIPIIQFYQYNPSMQGKDPAKVIREALGKTLVFYYPFAGRLREGPNGKLMVDCTGDGVLFIEAHADVKLEQFGEALQPPFPCLDQLLHDVPGSGRMLNCPLLLIQVTRMKCGGIVFALRVNHTMSDGAGLFQFISAMAEMAQGAISPSILPVWERHLLSCRTPPQVTCTHHEYDKVDDIKSCTNFTPSENMVHHSFFFNPSDISAIRRFVPLHLHHCSTFEVLTACLWRCRTLALQFDPDEQVRLLCIVNVRSKFNPPLPKGYYGNAIVYPVAVTTAGQLCQNPLGYAIELVKQTKESVTEEYVKSVADFLATNGRPPFSLVRVYLVSDTRHVKLYDVDFGWGKAMYGGPAKGVVASFQIPHRNKKGEDGLVVPIYLPASAMERFVRELNRMLKDDPAGSRSNSTFIKSTM</sequence>
<dbReference type="PANTHER" id="PTHR31147:SF66">
    <property type="entry name" value="OS05G0315700 PROTEIN"/>
    <property type="match status" value="1"/>
</dbReference>
<proteinExistence type="inferred from homology"/>
<dbReference type="AlphaFoldDB" id="A0A6J1A810"/>
<dbReference type="OrthoDB" id="444127at2759"/>
<name>A0A6J1A810_9ROSI</name>
<reference evidence="4" key="1">
    <citation type="submission" date="2025-08" db="UniProtKB">
        <authorList>
            <consortium name="RefSeq"/>
        </authorList>
    </citation>
    <scope>IDENTIFICATION</scope>
    <source>
        <tissue evidence="4">Leaf</tissue>
    </source>
</reference>
<evidence type="ECO:0000313" key="4">
    <source>
        <dbReference type="RefSeq" id="XP_021282844.1"/>
    </source>
</evidence>
<dbReference type="PANTHER" id="PTHR31147">
    <property type="entry name" value="ACYL TRANSFERASE 4"/>
    <property type="match status" value="1"/>
</dbReference>
<gene>
    <name evidence="4" type="primary">LOC110415497</name>
</gene>
<keyword evidence="2" id="KW-0808">Transferase</keyword>